<dbReference type="Gene3D" id="3.40.50.300">
    <property type="entry name" value="P-loop containing nucleotide triphosphate hydrolases"/>
    <property type="match status" value="1"/>
</dbReference>
<accession>A0A8S9T6C0</accession>
<organism evidence="2 3">
    <name type="scientific">Tolypothrix bouteillei VB521301</name>
    <dbReference type="NCBI Taxonomy" id="1479485"/>
    <lineage>
        <taxon>Bacteria</taxon>
        <taxon>Bacillati</taxon>
        <taxon>Cyanobacteriota</taxon>
        <taxon>Cyanophyceae</taxon>
        <taxon>Nostocales</taxon>
        <taxon>Tolypothrichaceae</taxon>
        <taxon>Tolypothrix</taxon>
    </lineage>
</organism>
<dbReference type="InterPro" id="IPR051082">
    <property type="entry name" value="Pentapeptide-BTB/POZ_domain"/>
</dbReference>
<dbReference type="SUPFAM" id="SSF141571">
    <property type="entry name" value="Pentapeptide repeat-like"/>
    <property type="match status" value="1"/>
</dbReference>
<dbReference type="InterPro" id="IPR027417">
    <property type="entry name" value="P-loop_NTPase"/>
</dbReference>
<feature type="domain" description="NACHT N-terminal Helical" evidence="1">
    <location>
        <begin position="38"/>
        <end position="270"/>
    </location>
</feature>
<evidence type="ECO:0000313" key="3">
    <source>
        <dbReference type="Proteomes" id="UP000029738"/>
    </source>
</evidence>
<comment type="caution">
    <text evidence="2">The sequence shown here is derived from an EMBL/GenBank/DDBJ whole genome shotgun (WGS) entry which is preliminary data.</text>
</comment>
<name>A0A8S9T6C0_9CYAN</name>
<dbReference type="Proteomes" id="UP000029738">
    <property type="component" value="Unassembled WGS sequence"/>
</dbReference>
<evidence type="ECO:0000259" key="1">
    <source>
        <dbReference type="Pfam" id="PF22735"/>
    </source>
</evidence>
<sequence length="1008" mass="113101">MSLSLRHWLAEHDIEIPHIDRFSSGQIAGLAFRIVQDMELKSLSIFDLCPFVEVLEVPLGADVLEISTFAQLTQNLVSAFSQKKSLKRNEGTWLAFQIAYLRALHQVLSQEKKLRRPWLSRMMIWDSPPSSLRLLPDAQLQGLLKTLRPGKLTDTQAEQALSVVADSLLVQQMNNASVAWLLANSAEEAEAKSLVQRLVNGLTGHLLAAIAENAPSFAQLQKFFRLGNSLLPTSTSTVTAGDKIDLYRELYRASLIQSYSEPLFAESFSLKDVYVSPKGQPLEKNGSGQMPTTSQAVDLMTWAQQQLSDLETVALIESEVGYGKSSFCRIWAGILAQEAYPNWMPVLINLSEVTPCESLEATLNSGFKGNFHVNLSEWLELSHPRCLLLLDSLDELPPSYLGKRAKAIFIQQLIDFQSKHQHKIFLTSRSAVLQEIAQDLPSQLNRITIEHWEQDELRQWFQQWAKVQSLPVAQNFFTFLKQAGIFATKPELQELSAFVRQPLMLYLLGILHRDELFDDEILQLAAQAQHRENASLLWEIYYRLSKWLFGYPQAEGIKTVQMGWGSSHIHRTQEAIANLLQGHHPEELLEIMQDTALRILHSGHCRINLTEELDILPAFYFKHGEGSRNFLNGIAKVQNPKSKLKNSLEFTHSKLGDYWSAKAIIAGLKQLVKRIPSAYGEPSFILDSESEIALHLYKLLGYGALSQEIEALVIEGLRRLNKWEFSFEVLCQRLLPFWYAYCQGYWLNEGIGHQALSYFQMFQNPVNLEQVNAAVGFNIFLLLFSSHQEAKKEFFPCGSPASLTEFNSEALMWLIGRTSILGKNILISRIRSKPFSFINLSGVYLEAVLLAGANFGKVNLSRAELVGTNFATANFQDANLAGANLSNTNLDNANFMGADLTGANLTGVNLDSVNLTNACLFQAVLTDEGKQIALRKGAIFSSEQFQIIKNLLSQPSLLNVNNTTDKTVIWANNNMLEKGIIESIEGDLIVSEEPYDDCGDNPTVVSDR</sequence>
<dbReference type="SUPFAM" id="SSF52540">
    <property type="entry name" value="P-loop containing nucleoside triphosphate hydrolases"/>
    <property type="match status" value="1"/>
</dbReference>
<dbReference type="Pfam" id="PF22735">
    <property type="entry name" value="NNH3"/>
    <property type="match status" value="1"/>
</dbReference>
<dbReference type="Gene3D" id="2.160.20.80">
    <property type="entry name" value="E3 ubiquitin-protein ligase SopA"/>
    <property type="match status" value="1"/>
</dbReference>
<reference evidence="2" key="1">
    <citation type="journal article" date="2015" name="Genome Announc.">
        <title>Draft Genome Sequence of Tolypothrix boutellei Strain VB521301.</title>
        <authorList>
            <person name="Chandrababunaidu M.M."/>
            <person name="Singh D."/>
            <person name="Sen D."/>
            <person name="Bhan S."/>
            <person name="Das S."/>
            <person name="Gupta A."/>
            <person name="Adhikary S.P."/>
            <person name="Tripathy S."/>
        </authorList>
    </citation>
    <scope>NUCLEOTIDE SEQUENCE</scope>
    <source>
        <strain evidence="2">VB521301</strain>
    </source>
</reference>
<dbReference type="PANTHER" id="PTHR14136">
    <property type="entry name" value="BTB_POZ DOMAIN-CONTAINING PROTEIN KCTD9"/>
    <property type="match status" value="1"/>
</dbReference>
<proteinExistence type="predicted"/>
<dbReference type="InterPro" id="IPR001646">
    <property type="entry name" value="5peptide_repeat"/>
</dbReference>
<evidence type="ECO:0000313" key="2">
    <source>
        <dbReference type="EMBL" id="KAF3887162.1"/>
    </source>
</evidence>
<dbReference type="Pfam" id="PF00805">
    <property type="entry name" value="Pentapeptide"/>
    <property type="match status" value="1"/>
</dbReference>
<dbReference type="RefSeq" id="WP_038081110.1">
    <property type="nucleotide sequence ID" value="NZ_JHEG04000001.1"/>
</dbReference>
<dbReference type="EMBL" id="JHEG04000001">
    <property type="protein sequence ID" value="KAF3887162.1"/>
    <property type="molecule type" value="Genomic_DNA"/>
</dbReference>
<dbReference type="InterPro" id="IPR054568">
    <property type="entry name" value="NNH3"/>
</dbReference>
<reference evidence="2" key="2">
    <citation type="submission" date="2019-11" db="EMBL/GenBank/DDBJ databases">
        <title>Improved Assembly of Tolypothrix boutellei genome.</title>
        <authorList>
            <person name="Sarangi A.N."/>
            <person name="Mukherjee M."/>
            <person name="Ghosh S."/>
            <person name="Singh D."/>
            <person name="Das A."/>
            <person name="Kant S."/>
            <person name="Prusty A."/>
            <person name="Tripathy S."/>
        </authorList>
    </citation>
    <scope>NUCLEOTIDE SEQUENCE</scope>
    <source>
        <strain evidence="2">VB521301</strain>
    </source>
</reference>
<gene>
    <name evidence="2" type="ORF">DA73_0400017965</name>
</gene>
<keyword evidence="3" id="KW-1185">Reference proteome</keyword>
<dbReference type="AlphaFoldDB" id="A0A8S9T6C0"/>
<protein>
    <submittedName>
        <fullName evidence="2">Pentapeptide repeat-containing protein</fullName>
    </submittedName>
</protein>
<dbReference type="PANTHER" id="PTHR14136:SF17">
    <property type="entry name" value="BTB_POZ DOMAIN-CONTAINING PROTEIN KCTD9"/>
    <property type="match status" value="1"/>
</dbReference>